<dbReference type="InterPro" id="IPR052985">
    <property type="entry name" value="CoA-trans_III_biosynth/detox"/>
</dbReference>
<dbReference type="InterPro" id="IPR003673">
    <property type="entry name" value="CoA-Trfase_fam_III"/>
</dbReference>
<gene>
    <name evidence="2" type="ORF">SCAR479_05678</name>
</gene>
<reference evidence="2 3" key="1">
    <citation type="submission" date="2024-02" db="EMBL/GenBank/DDBJ databases">
        <title>First draft genome assembly of two strains of Seiridium cardinale.</title>
        <authorList>
            <person name="Emiliani G."/>
            <person name="Scali E."/>
        </authorList>
    </citation>
    <scope>NUCLEOTIDE SEQUENCE [LARGE SCALE GENOMIC DNA]</scope>
    <source>
        <strain evidence="2 3">BM-138-000479</strain>
    </source>
</reference>
<proteinExistence type="inferred from homology"/>
<dbReference type="SUPFAM" id="SSF89796">
    <property type="entry name" value="CoA-transferase family III (CaiB/BaiF)"/>
    <property type="match status" value="2"/>
</dbReference>
<evidence type="ECO:0000256" key="1">
    <source>
        <dbReference type="ARBA" id="ARBA00008383"/>
    </source>
</evidence>
<dbReference type="Gene3D" id="3.40.50.10540">
    <property type="entry name" value="Crotonobetainyl-coa:carnitine coa-transferase, domain 1"/>
    <property type="match status" value="1"/>
</dbReference>
<dbReference type="InterPro" id="IPR023606">
    <property type="entry name" value="CoA-Trfase_III_dom_1_sf"/>
</dbReference>
<evidence type="ECO:0000313" key="3">
    <source>
        <dbReference type="Proteomes" id="UP001465668"/>
    </source>
</evidence>
<protein>
    <submittedName>
        <fullName evidence="2">Uncharacterized protein</fullName>
    </submittedName>
</protein>
<sequence length="575" mass="63552">MATGTQSKYSIPEEANLLFHEGILSNPLLKGKLPAGASDASRAITFEGGDVPSLPINWRFAESISALKAYEATIINVLLQKKYGVGPVKVKINTDHAQLFIMSGFLWTLDPAGQNLSGTSLASPVTREAMAKYFPDRDIHKASSSLYRTVATNIYRTKDDKFFHLHSSLNPDPILHALGLPTDQQHATMEEALVPLIDAVGKHTAEEMQLLTDDSKQAGTTCWTTTEFKESEHGKANAQAGLFEIEAHSNPAQKPGWWPDAPRTSPARPLAGLKVVDLTRVIAGPAVSRGLAELGASVMRITAPHLADFSMLHPDLNHGKWNASLDLRKEEDRQKLRELVLEADVFLQGYRPGVLDKYGFGEKDVLEMCKSRDRGIVYCAEDCYGWHGPWAHRSGWQQISDANCGVSYEFGRAMGNDEPVTPVFPNSDYCTGVAGSIGIMTALLRRAEEGGSFSVKIALNYYSQWLVNSVGTYPEEVWKDVWQRNGSPIFRHYHSMPYTLPRIFASLKDKTGDKLLNPEFFTKYHPKHLGKDMVIVAPILTFPNGEVEPRFDVGTRGNGVDEAKWPASLDVETVV</sequence>
<accession>A0ABR2XV03</accession>
<dbReference type="Proteomes" id="UP001465668">
    <property type="component" value="Unassembled WGS sequence"/>
</dbReference>
<dbReference type="PANTHER" id="PTHR48229">
    <property type="entry name" value="CAIB/BAIF FAMILY ENZYME (AFU_ORTHOLOGUE AFUA_1G05360)-RELATED"/>
    <property type="match status" value="1"/>
</dbReference>
<evidence type="ECO:0000313" key="2">
    <source>
        <dbReference type="EMBL" id="KAK9777630.1"/>
    </source>
</evidence>
<dbReference type="Pfam" id="PF02515">
    <property type="entry name" value="CoA_transf_3"/>
    <property type="match status" value="1"/>
</dbReference>
<organism evidence="2 3">
    <name type="scientific">Seiridium cardinale</name>
    <dbReference type="NCBI Taxonomy" id="138064"/>
    <lineage>
        <taxon>Eukaryota</taxon>
        <taxon>Fungi</taxon>
        <taxon>Dikarya</taxon>
        <taxon>Ascomycota</taxon>
        <taxon>Pezizomycotina</taxon>
        <taxon>Sordariomycetes</taxon>
        <taxon>Xylariomycetidae</taxon>
        <taxon>Amphisphaeriales</taxon>
        <taxon>Sporocadaceae</taxon>
        <taxon>Seiridium</taxon>
    </lineage>
</organism>
<keyword evidence="3" id="KW-1185">Reference proteome</keyword>
<dbReference type="PANTHER" id="PTHR48229:SF2">
    <property type="entry name" value="CAIB_BAIF FAMILY PROTEIN"/>
    <property type="match status" value="1"/>
</dbReference>
<name>A0ABR2XV03_9PEZI</name>
<comment type="similarity">
    <text evidence="1">Belongs to the CoA-transferase III family.</text>
</comment>
<dbReference type="EMBL" id="JARVKM010000020">
    <property type="protein sequence ID" value="KAK9777630.1"/>
    <property type="molecule type" value="Genomic_DNA"/>
</dbReference>
<comment type="caution">
    <text evidence="2">The sequence shown here is derived from an EMBL/GenBank/DDBJ whole genome shotgun (WGS) entry which is preliminary data.</text>
</comment>